<dbReference type="GO" id="GO:0006888">
    <property type="term" value="P:endoplasmic reticulum to Golgi vesicle-mediated transport"/>
    <property type="evidence" value="ECO:0007669"/>
    <property type="project" value="TreeGrafter"/>
</dbReference>
<comment type="similarity">
    <text evidence="1">Belongs to the TRAPP small subunits family. BET3 subfamily.</text>
</comment>
<proteinExistence type="inferred from homology"/>
<dbReference type="RefSeq" id="XP_016267718.1">
    <property type="nucleotide sequence ID" value="XM_016400665.1"/>
</dbReference>
<reference evidence="3 4" key="1">
    <citation type="submission" date="2015-01" db="EMBL/GenBank/DDBJ databases">
        <title>The Genome Sequence of Exophiala oligosperma CBS72588.</title>
        <authorList>
            <consortium name="The Broad Institute Genomics Platform"/>
            <person name="Cuomo C."/>
            <person name="de Hoog S."/>
            <person name="Gorbushina A."/>
            <person name="Stielow B."/>
            <person name="Teixiera M."/>
            <person name="Abouelleil A."/>
            <person name="Chapman S.B."/>
            <person name="Priest M."/>
            <person name="Young S.K."/>
            <person name="Wortman J."/>
            <person name="Nusbaum C."/>
            <person name="Birren B."/>
        </authorList>
    </citation>
    <scope>NUCLEOTIDE SEQUENCE [LARGE SCALE GENOMIC DNA]</scope>
    <source>
        <strain evidence="3 4">CBS 72588</strain>
    </source>
</reference>
<feature type="compositionally biased region" description="Low complexity" evidence="2">
    <location>
        <begin position="56"/>
        <end position="70"/>
    </location>
</feature>
<organism evidence="3 4">
    <name type="scientific">Exophiala oligosperma</name>
    <dbReference type="NCBI Taxonomy" id="215243"/>
    <lineage>
        <taxon>Eukaryota</taxon>
        <taxon>Fungi</taxon>
        <taxon>Dikarya</taxon>
        <taxon>Ascomycota</taxon>
        <taxon>Pezizomycotina</taxon>
        <taxon>Eurotiomycetes</taxon>
        <taxon>Chaetothyriomycetidae</taxon>
        <taxon>Chaetothyriales</taxon>
        <taxon>Herpotrichiellaceae</taxon>
        <taxon>Exophiala</taxon>
    </lineage>
</organism>
<dbReference type="InterPro" id="IPR024096">
    <property type="entry name" value="NO_sig/Golgi_transp_ligand-bd"/>
</dbReference>
<dbReference type="OrthoDB" id="941624at2759"/>
<feature type="region of interest" description="Disordered" evidence="2">
    <location>
        <begin position="45"/>
        <end position="77"/>
    </location>
</feature>
<dbReference type="VEuPathDB" id="FungiDB:PV06_00196"/>
<evidence type="ECO:0000256" key="1">
    <source>
        <dbReference type="ARBA" id="ARBA00006218"/>
    </source>
</evidence>
<dbReference type="Gene3D" id="3.30.1380.20">
    <property type="entry name" value="Trafficking protein particle complex subunit 3"/>
    <property type="match status" value="1"/>
</dbReference>
<gene>
    <name evidence="3" type="ORF">PV06_00196</name>
</gene>
<dbReference type="EMBL" id="KN847332">
    <property type="protein sequence ID" value="KIW47502.1"/>
    <property type="molecule type" value="Genomic_DNA"/>
</dbReference>
<dbReference type="InterPro" id="IPR037992">
    <property type="entry name" value="TRAPPC6/Trs33"/>
</dbReference>
<protein>
    <recommendedName>
        <fullName evidence="5">Trafficking protein particle complex subunit 6B</fullName>
    </recommendedName>
</protein>
<dbReference type="GO" id="GO:0005802">
    <property type="term" value="C:trans-Golgi network"/>
    <property type="evidence" value="ECO:0007669"/>
    <property type="project" value="TreeGrafter"/>
</dbReference>
<dbReference type="AlphaFoldDB" id="A0A0D2CC65"/>
<dbReference type="Proteomes" id="UP000053342">
    <property type="component" value="Unassembled WGS sequence"/>
</dbReference>
<dbReference type="GO" id="GO:0030008">
    <property type="term" value="C:TRAPP complex"/>
    <property type="evidence" value="ECO:0007669"/>
    <property type="project" value="TreeGrafter"/>
</dbReference>
<evidence type="ECO:0000313" key="3">
    <source>
        <dbReference type="EMBL" id="KIW47502.1"/>
    </source>
</evidence>
<dbReference type="STRING" id="215243.A0A0D2CC65"/>
<dbReference type="SUPFAM" id="SSF111126">
    <property type="entry name" value="Ligand-binding domain in the NO signalling and Golgi transport"/>
    <property type="match status" value="1"/>
</dbReference>
<dbReference type="PANTHER" id="PTHR12817">
    <property type="entry name" value="TRAFFICKING PROTEIN PARTICLE COMPLEX SUBUNIT 6B"/>
    <property type="match status" value="1"/>
</dbReference>
<evidence type="ECO:0008006" key="5">
    <source>
        <dbReference type="Google" id="ProtNLM"/>
    </source>
</evidence>
<dbReference type="GeneID" id="27352270"/>
<sequence length="251" mass="26451">MAAQAPVDALSDPNNPLVNISCFDLLLIELVPLAERMARTFEASLDGHSLGPASPTSKRGAASATTAGGSIPSNTQAAVSSNVAGGANAGAGAGTGAPSSGTGIVMAADGLPSTTIFRDSVYVRLERLGFRVGEGLSERFSRDRPRLTDQLDVIKFLCKDLWTVVFKKQIDNLKTNHRGVFVLTDSKFRPFARMSMTTHADAVARAQPHLYFPCGIIRGVLSSLGIKATVQAETAELPTATFQIKTAHAKP</sequence>
<accession>A0A0D2CC65</accession>
<dbReference type="GO" id="GO:0005801">
    <property type="term" value="C:cis-Golgi network"/>
    <property type="evidence" value="ECO:0007669"/>
    <property type="project" value="TreeGrafter"/>
</dbReference>
<dbReference type="InterPro" id="IPR007194">
    <property type="entry name" value="TRAPP_component"/>
</dbReference>
<keyword evidence="4" id="KW-1185">Reference proteome</keyword>
<name>A0A0D2CC65_9EURO</name>
<dbReference type="Pfam" id="PF04051">
    <property type="entry name" value="TRAPP"/>
    <property type="match status" value="1"/>
</dbReference>
<dbReference type="CDD" id="cd14944">
    <property type="entry name" value="TRAPPC6A_Trs33"/>
    <property type="match status" value="1"/>
</dbReference>
<evidence type="ECO:0000313" key="4">
    <source>
        <dbReference type="Proteomes" id="UP000053342"/>
    </source>
</evidence>
<dbReference type="HOGENOM" id="CLU_076409_0_1_1"/>
<dbReference type="PANTHER" id="PTHR12817:SF0">
    <property type="entry name" value="GEO08327P1"/>
    <property type="match status" value="1"/>
</dbReference>
<evidence type="ECO:0000256" key="2">
    <source>
        <dbReference type="SAM" id="MobiDB-lite"/>
    </source>
</evidence>